<comment type="pathway">
    <text evidence="1">Protein modification; peptidyl-diphthamide biosynthesis.</text>
</comment>
<comment type="similarity">
    <text evidence="5">Belongs to the DPH7 family.</text>
</comment>
<evidence type="ECO:0000256" key="6">
    <source>
        <dbReference type="ARBA" id="ARBA00039131"/>
    </source>
</evidence>
<dbReference type="InterPro" id="IPR015943">
    <property type="entry name" value="WD40/YVTN_repeat-like_dom_sf"/>
</dbReference>
<gene>
    <name evidence="8" type="ORF">CUNI_LOCUS10810</name>
</gene>
<comment type="caution">
    <text evidence="8">The sequence shown here is derived from an EMBL/GenBank/DDBJ whole genome shotgun (WGS) entry which is preliminary data.</text>
</comment>
<proteinExistence type="inferred from homology"/>
<feature type="non-terminal residue" evidence="8">
    <location>
        <position position="247"/>
    </location>
</feature>
<dbReference type="EMBL" id="CAJHNH020002001">
    <property type="protein sequence ID" value="CAG5125252.1"/>
    <property type="molecule type" value="Genomic_DNA"/>
</dbReference>
<feature type="non-terminal residue" evidence="8">
    <location>
        <position position="1"/>
    </location>
</feature>
<organism evidence="8 9">
    <name type="scientific">Candidula unifasciata</name>
    <dbReference type="NCBI Taxonomy" id="100452"/>
    <lineage>
        <taxon>Eukaryota</taxon>
        <taxon>Metazoa</taxon>
        <taxon>Spiralia</taxon>
        <taxon>Lophotrochozoa</taxon>
        <taxon>Mollusca</taxon>
        <taxon>Gastropoda</taxon>
        <taxon>Heterobranchia</taxon>
        <taxon>Euthyneura</taxon>
        <taxon>Panpulmonata</taxon>
        <taxon>Eupulmonata</taxon>
        <taxon>Stylommatophora</taxon>
        <taxon>Helicina</taxon>
        <taxon>Helicoidea</taxon>
        <taxon>Geomitridae</taxon>
        <taxon>Candidula</taxon>
    </lineage>
</organism>
<evidence type="ECO:0000256" key="5">
    <source>
        <dbReference type="ARBA" id="ARBA00038092"/>
    </source>
</evidence>
<comment type="catalytic activity">
    <reaction evidence="7">
        <text>diphthine methyl ester-[translation elongation factor 2] + H2O = diphthine-[translation elongation factor 2] + methanol + H(+)</text>
        <dbReference type="Rhea" id="RHEA:42656"/>
        <dbReference type="Rhea" id="RHEA-COMP:10172"/>
        <dbReference type="Rhea" id="RHEA-COMP:10173"/>
        <dbReference type="ChEBI" id="CHEBI:15377"/>
        <dbReference type="ChEBI" id="CHEBI:15378"/>
        <dbReference type="ChEBI" id="CHEBI:17790"/>
        <dbReference type="ChEBI" id="CHEBI:79005"/>
        <dbReference type="ChEBI" id="CHEBI:82696"/>
        <dbReference type="EC" id="3.1.1.97"/>
    </reaction>
</comment>
<dbReference type="OrthoDB" id="1930760at2759"/>
<dbReference type="InterPro" id="IPR001680">
    <property type="entry name" value="WD40_rpt"/>
</dbReference>
<keyword evidence="2" id="KW-0853">WD repeat</keyword>
<name>A0A8S3ZE04_9EUPU</name>
<reference evidence="8" key="1">
    <citation type="submission" date="2021-04" db="EMBL/GenBank/DDBJ databases">
        <authorList>
            <consortium name="Molecular Ecology Group"/>
        </authorList>
    </citation>
    <scope>NUCLEOTIDE SEQUENCE</scope>
</reference>
<dbReference type="InterPro" id="IPR036322">
    <property type="entry name" value="WD40_repeat_dom_sf"/>
</dbReference>
<dbReference type="PANTHER" id="PTHR46042:SF1">
    <property type="entry name" value="DIPHTHINE METHYLTRANSFERASE"/>
    <property type="match status" value="1"/>
</dbReference>
<dbReference type="Gene3D" id="2.130.10.10">
    <property type="entry name" value="YVTN repeat-like/Quinoprotein amine dehydrogenase"/>
    <property type="match status" value="1"/>
</dbReference>
<keyword evidence="9" id="KW-1185">Reference proteome</keyword>
<evidence type="ECO:0000256" key="7">
    <source>
        <dbReference type="ARBA" id="ARBA00047551"/>
    </source>
</evidence>
<evidence type="ECO:0000256" key="3">
    <source>
        <dbReference type="ARBA" id="ARBA00022737"/>
    </source>
</evidence>
<evidence type="ECO:0000313" key="8">
    <source>
        <dbReference type="EMBL" id="CAG5125252.1"/>
    </source>
</evidence>
<evidence type="ECO:0000256" key="2">
    <source>
        <dbReference type="ARBA" id="ARBA00022574"/>
    </source>
</evidence>
<dbReference type="GO" id="GO:0061685">
    <property type="term" value="F:diphthine methylesterase activity"/>
    <property type="evidence" value="ECO:0007669"/>
    <property type="project" value="UniProtKB-EC"/>
</dbReference>
<dbReference type="SMART" id="SM00320">
    <property type="entry name" value="WD40"/>
    <property type="match status" value="1"/>
</dbReference>
<protein>
    <recommendedName>
        <fullName evidence="6">methylated diphthine methylhydrolase</fullName>
        <ecNumber evidence="6">3.1.1.97</ecNumber>
    </recommendedName>
</protein>
<dbReference type="AlphaFoldDB" id="A0A8S3ZE04"/>
<keyword evidence="4" id="KW-0378">Hydrolase</keyword>
<dbReference type="PANTHER" id="PTHR46042">
    <property type="entry name" value="DIPHTHINE METHYLTRANSFERASE"/>
    <property type="match status" value="1"/>
</dbReference>
<dbReference type="InterPro" id="IPR052415">
    <property type="entry name" value="Diphthine_MTase"/>
</dbReference>
<accession>A0A8S3ZE04</accession>
<evidence type="ECO:0000256" key="4">
    <source>
        <dbReference type="ARBA" id="ARBA00022801"/>
    </source>
</evidence>
<dbReference type="Proteomes" id="UP000678393">
    <property type="component" value="Unassembled WGS sequence"/>
</dbReference>
<dbReference type="EC" id="3.1.1.97" evidence="6"/>
<dbReference type="SUPFAM" id="SSF50978">
    <property type="entry name" value="WD40 repeat-like"/>
    <property type="match status" value="1"/>
</dbReference>
<evidence type="ECO:0000313" key="9">
    <source>
        <dbReference type="Proteomes" id="UP000678393"/>
    </source>
</evidence>
<keyword evidence="3" id="KW-0677">Repeat</keyword>
<evidence type="ECO:0000256" key="1">
    <source>
        <dbReference type="ARBA" id="ARBA00005156"/>
    </source>
</evidence>
<dbReference type="GO" id="GO:0017183">
    <property type="term" value="P:protein histidyl modification to diphthamide"/>
    <property type="evidence" value="ECO:0007669"/>
    <property type="project" value="TreeGrafter"/>
</dbReference>
<sequence length="247" mass="26829">MNIAKGKPIQKVDTLLNADAAEWCPHPGLQNVLLCGTYKLLESTLSEHANTENPVTSSLCNPGLEASEELLAETAQATAQVRVGGVITYKVLFSESGQPHLEECSTMSTCGVLDIKWMEAAAGDRFLYGIVDAEGQFQMFQLEEENLTSRFLAKSRLSESSLGLSLSWADFSQGSPLVAASDSAGCVTVFQVGDNLSTVSTWKAHDYEAWITAFHKSDHNLVFSGGDDCKLKCWDLRNTSQSTFCSN</sequence>
<dbReference type="GO" id="GO:0005737">
    <property type="term" value="C:cytoplasm"/>
    <property type="evidence" value="ECO:0007669"/>
    <property type="project" value="TreeGrafter"/>
</dbReference>